<reference evidence="1 2" key="1">
    <citation type="submission" date="2018-06" db="EMBL/GenBank/DDBJ databases">
        <authorList>
            <consortium name="Pathogen Informatics"/>
            <person name="Doyle S."/>
        </authorList>
    </citation>
    <scope>NUCLEOTIDE SEQUENCE [LARGE SCALE GENOMIC DNA]</scope>
    <source>
        <strain evidence="1 2">NCTC11370</strain>
    </source>
</reference>
<sequence>MADTLICNILNNHVEYGHVLVNLELTPDTLFEVSLADQFIFLNSTKGVSVHYPVDQLPHKSQLDALGLPMRPPIFSFLGREINPNEFQLKTSKIEKALQAAEIQKFIGRGRINKQPPLDQNSPLLFSSYVDEGIIRVVSKIGFNYFTYIFGHGYAIKDYFNDLRHFIRYGLKPNYKLVTLNKYPINENIDTLHNDNFGQHQVSIFQNGHDIIARIILFKRDVFDALLTKEYPLIGGFFQSNHIFCLKSKTIRSCK</sequence>
<dbReference type="AlphaFoldDB" id="A0A377G7I0"/>
<accession>A0A377G7I0</accession>
<organism evidence="1 2">
    <name type="scientific">Fluoribacter dumoffii</name>
    <dbReference type="NCBI Taxonomy" id="463"/>
    <lineage>
        <taxon>Bacteria</taxon>
        <taxon>Pseudomonadati</taxon>
        <taxon>Pseudomonadota</taxon>
        <taxon>Gammaproteobacteria</taxon>
        <taxon>Legionellales</taxon>
        <taxon>Legionellaceae</taxon>
        <taxon>Fluoribacter</taxon>
    </lineage>
</organism>
<dbReference type="Proteomes" id="UP000254554">
    <property type="component" value="Unassembled WGS sequence"/>
</dbReference>
<keyword evidence="2" id="KW-1185">Reference proteome</keyword>
<dbReference type="EMBL" id="UGGT01000001">
    <property type="protein sequence ID" value="STO20461.1"/>
    <property type="molecule type" value="Genomic_DNA"/>
</dbReference>
<evidence type="ECO:0000313" key="1">
    <source>
        <dbReference type="EMBL" id="STO20461.1"/>
    </source>
</evidence>
<name>A0A377G7I0_9GAMM</name>
<evidence type="ECO:0000313" key="2">
    <source>
        <dbReference type="Proteomes" id="UP000254554"/>
    </source>
</evidence>
<protein>
    <submittedName>
        <fullName evidence="1">Uncharacterized protein</fullName>
    </submittedName>
</protein>
<proteinExistence type="predicted"/>
<gene>
    <name evidence="1" type="ORF">NCTC11370_00515</name>
</gene>